<dbReference type="SMART" id="SM00487">
    <property type="entry name" value="DEXDc"/>
    <property type="match status" value="1"/>
</dbReference>
<evidence type="ECO:0000256" key="3">
    <source>
        <dbReference type="ARBA" id="ARBA00022801"/>
    </source>
</evidence>
<dbReference type="PROSITE" id="PS51192">
    <property type="entry name" value="HELICASE_ATP_BIND_1"/>
    <property type="match status" value="1"/>
</dbReference>
<dbReference type="SUPFAM" id="SSF52540">
    <property type="entry name" value="P-loop containing nucleoside triphosphate hydrolases"/>
    <property type="match status" value="2"/>
</dbReference>
<dbReference type="PROSITE" id="PS00690">
    <property type="entry name" value="DEAH_ATP_HELICASE"/>
    <property type="match status" value="1"/>
</dbReference>
<organism evidence="9 10">
    <name type="scientific">Aspergillus cavernicola</name>
    <dbReference type="NCBI Taxonomy" id="176166"/>
    <lineage>
        <taxon>Eukaryota</taxon>
        <taxon>Fungi</taxon>
        <taxon>Dikarya</taxon>
        <taxon>Ascomycota</taxon>
        <taxon>Pezizomycotina</taxon>
        <taxon>Eurotiomycetes</taxon>
        <taxon>Eurotiomycetidae</taxon>
        <taxon>Eurotiales</taxon>
        <taxon>Aspergillaceae</taxon>
        <taxon>Aspergillus</taxon>
        <taxon>Aspergillus subgen. Nidulantes</taxon>
    </lineage>
</organism>
<dbReference type="InterPro" id="IPR000330">
    <property type="entry name" value="SNF2_N"/>
</dbReference>
<dbReference type="InterPro" id="IPR014001">
    <property type="entry name" value="Helicase_ATP-bd"/>
</dbReference>
<evidence type="ECO:0000259" key="8">
    <source>
        <dbReference type="PROSITE" id="PS51194"/>
    </source>
</evidence>
<reference evidence="9 10" key="1">
    <citation type="submission" date="2024-07" db="EMBL/GenBank/DDBJ databases">
        <title>Section-level genome sequencing and comparative genomics of Aspergillus sections Usti and Cavernicolus.</title>
        <authorList>
            <consortium name="Lawrence Berkeley National Laboratory"/>
            <person name="Nybo J.L."/>
            <person name="Vesth T.C."/>
            <person name="Theobald S."/>
            <person name="Frisvad J.C."/>
            <person name="Larsen T.O."/>
            <person name="Kjaerboelling I."/>
            <person name="Rothschild-Mancinelli K."/>
            <person name="Lyhne E.K."/>
            <person name="Kogle M.E."/>
            <person name="Barry K."/>
            <person name="Clum A."/>
            <person name="Na H."/>
            <person name="Ledsgaard L."/>
            <person name="Lin J."/>
            <person name="Lipzen A."/>
            <person name="Kuo A."/>
            <person name="Riley R."/>
            <person name="Mondo S."/>
            <person name="LaButti K."/>
            <person name="Haridas S."/>
            <person name="Pangalinan J."/>
            <person name="Salamov A.A."/>
            <person name="Simmons B.A."/>
            <person name="Magnuson J.K."/>
            <person name="Chen J."/>
            <person name="Drula E."/>
            <person name="Henrissat B."/>
            <person name="Wiebenga A."/>
            <person name="Lubbers R.J."/>
            <person name="Gomes A.C."/>
            <person name="Makela M.R."/>
            <person name="Stajich J."/>
            <person name="Grigoriev I.V."/>
            <person name="Mortensen U.H."/>
            <person name="De vries R.P."/>
            <person name="Baker S.E."/>
            <person name="Andersen M.R."/>
        </authorList>
    </citation>
    <scope>NUCLEOTIDE SEQUENCE [LARGE SCALE GENOMIC DNA]</scope>
    <source>
        <strain evidence="9 10">CBS 600.67</strain>
    </source>
</reference>
<evidence type="ECO:0000256" key="5">
    <source>
        <dbReference type="SAM" id="MobiDB-lite"/>
    </source>
</evidence>
<dbReference type="Gene3D" id="3.40.50.300">
    <property type="entry name" value="P-loop containing nucleotide triphosphate hydrolases"/>
    <property type="match status" value="1"/>
</dbReference>
<evidence type="ECO:0000256" key="2">
    <source>
        <dbReference type="ARBA" id="ARBA00022741"/>
    </source>
</evidence>
<sequence length="966" mass="109435">MMAFRCVVLIRWLASRLSAQFSFPSPAKLLQYPSPLQLKMDLQYILNGSDWSDSAPSTPRSYFETPPSSPLLWSTESPITTPGNTATRSHVVDSPIRTEQHEYGSRLTQETTLADAESRRKSFLIAAKNTILPLIGEYNVFDRLSSNADSHIPQMVLEAQPVGLRATLKPYQVEGLSWLLYLKDNGLGGILADEMGLGKTLQTLSLFQHVRECEALGDHKFLVVCPLSVSNTWLSEIRKWTTGLVTMEYHGSGEERDALRREFRQKNQPVDIVVTSYETLCNDVWFFQKTIWSYIVLDEAHRIKNSQSKRTKDVYKLRAENKLVLTGTPIQNDLTELWSIFHWLYPEVFIPSTAQYFEDAFSLKNGRFDNKFVGNVTQFLQLIMLRRTKGSPGIGLNIPSKTEVNLSVPLTDSQHSWYHRILTGVNKSILLGEAADKPHQLDSQSTLTSSFGSVIDTTANGLEINNQADVRKRSSITSNILMEQRKCSIHPYLLVDALPAEYNLGQHIVENSGKFIVLQKIIHQAVVVENKKVIIFSCFDQALNLCEDLLEMEKVHAQFDHVRLDGSTSSAWRNLSVYLFQTDPRYRVFLLSIRAGGEGLNLVSSSTVVFLDEDWNPQIMRQAEARVHRIGQTQPVTIFRLYSKGTVEEQMRRRLSKKAYLADKVMAEQGHDINHPIYLDAAEEQEISLMPTRDIVSDTLKASQLVNMDIHNIVRSCAHDEISAQEMSQEEKVAWLNRTERVKTDIFNGKKIDTSSRSFNVYDKTIIEVSRASRRIGKSRVVMIGEWEVSKDSIESASSLMSPTFCKQKTELKAKKVNETVSTQPSGQACSNILQVCFLCHRWNPQECEICTRSFHPACLDVRDELDYTPKGKTIVCPHHNCCKCGKTASEAGRLLLKCLNCPKAHCEQCLDWDRTTFVGNDTEAEGRGYFPQNAYSIRCASCNASAVKRQLEYSPPDCRKRARRG</sequence>
<evidence type="ECO:0000256" key="1">
    <source>
        <dbReference type="ARBA" id="ARBA00004123"/>
    </source>
</evidence>
<feature type="domain" description="Helicase C-terminal" evidence="8">
    <location>
        <begin position="520"/>
        <end position="674"/>
    </location>
</feature>
<accession>A0ABR4ISX9</accession>
<dbReference type="PANTHER" id="PTHR10799">
    <property type="entry name" value="SNF2/RAD54 HELICASE FAMILY"/>
    <property type="match status" value="1"/>
</dbReference>
<dbReference type="Pfam" id="PF00176">
    <property type="entry name" value="SNF2-rel_dom"/>
    <property type="match status" value="1"/>
</dbReference>
<gene>
    <name evidence="9" type="ORF">BDW59DRAFT_14184</name>
</gene>
<dbReference type="Proteomes" id="UP001610335">
    <property type="component" value="Unassembled WGS sequence"/>
</dbReference>
<keyword evidence="3" id="KW-0378">Hydrolase</keyword>
<keyword evidence="6" id="KW-0732">Signal</keyword>
<proteinExistence type="predicted"/>
<dbReference type="CDD" id="cd17919">
    <property type="entry name" value="DEXHc_Snf"/>
    <property type="match status" value="1"/>
</dbReference>
<evidence type="ECO:0000259" key="7">
    <source>
        <dbReference type="PROSITE" id="PS51192"/>
    </source>
</evidence>
<feature type="region of interest" description="Disordered" evidence="5">
    <location>
        <begin position="67"/>
        <end position="89"/>
    </location>
</feature>
<dbReference type="InterPro" id="IPR002464">
    <property type="entry name" value="DNA/RNA_helicase_DEAH_CS"/>
</dbReference>
<feature type="signal peptide" evidence="6">
    <location>
        <begin position="1"/>
        <end position="19"/>
    </location>
</feature>
<dbReference type="CDD" id="cd15489">
    <property type="entry name" value="PHD_SF"/>
    <property type="match status" value="1"/>
</dbReference>
<feature type="domain" description="Helicase ATP-binding" evidence="7">
    <location>
        <begin position="180"/>
        <end position="347"/>
    </location>
</feature>
<dbReference type="InterPro" id="IPR001650">
    <property type="entry name" value="Helicase_C-like"/>
</dbReference>
<dbReference type="InterPro" id="IPR049730">
    <property type="entry name" value="SNF2/RAD54-like_C"/>
</dbReference>
<dbReference type="PROSITE" id="PS51194">
    <property type="entry name" value="HELICASE_CTER"/>
    <property type="match status" value="1"/>
</dbReference>
<dbReference type="InterPro" id="IPR027417">
    <property type="entry name" value="P-loop_NTPase"/>
</dbReference>
<evidence type="ECO:0000256" key="4">
    <source>
        <dbReference type="ARBA" id="ARBA00022840"/>
    </source>
</evidence>
<protein>
    <submittedName>
        <fullName evidence="9">SNF2 family N-terminal domain-containing protein</fullName>
    </submittedName>
</protein>
<comment type="caution">
    <text evidence="9">The sequence shown here is derived from an EMBL/GenBank/DDBJ whole genome shotgun (WGS) entry which is preliminary data.</text>
</comment>
<name>A0ABR4ISX9_9EURO</name>
<evidence type="ECO:0000313" key="9">
    <source>
        <dbReference type="EMBL" id="KAL2830786.1"/>
    </source>
</evidence>
<evidence type="ECO:0000256" key="6">
    <source>
        <dbReference type="SAM" id="SignalP"/>
    </source>
</evidence>
<keyword evidence="4" id="KW-0067">ATP-binding</keyword>
<feature type="compositionally biased region" description="Polar residues" evidence="5">
    <location>
        <begin position="71"/>
        <end position="88"/>
    </location>
</feature>
<dbReference type="SMART" id="SM00490">
    <property type="entry name" value="HELICc"/>
    <property type="match status" value="1"/>
</dbReference>
<keyword evidence="2" id="KW-0547">Nucleotide-binding</keyword>
<comment type="subcellular location">
    <subcellularLocation>
        <location evidence="1">Nucleus</location>
    </subcellularLocation>
</comment>
<dbReference type="InterPro" id="IPR038718">
    <property type="entry name" value="SNF2-like_sf"/>
</dbReference>
<dbReference type="Gene3D" id="3.40.50.10810">
    <property type="entry name" value="Tandem AAA-ATPase domain"/>
    <property type="match status" value="1"/>
</dbReference>
<dbReference type="EMBL" id="JBFXLS010000011">
    <property type="protein sequence ID" value="KAL2830786.1"/>
    <property type="molecule type" value="Genomic_DNA"/>
</dbReference>
<dbReference type="CDD" id="cd18793">
    <property type="entry name" value="SF2_C_SNF"/>
    <property type="match status" value="1"/>
</dbReference>
<evidence type="ECO:0000313" key="10">
    <source>
        <dbReference type="Proteomes" id="UP001610335"/>
    </source>
</evidence>
<dbReference type="Pfam" id="PF00271">
    <property type="entry name" value="Helicase_C"/>
    <property type="match status" value="1"/>
</dbReference>
<feature type="chain" id="PRO_5046894788" evidence="6">
    <location>
        <begin position="20"/>
        <end position="966"/>
    </location>
</feature>
<keyword evidence="10" id="KW-1185">Reference proteome</keyword>